<evidence type="ECO:0000259" key="1">
    <source>
        <dbReference type="Pfam" id="PF12760"/>
    </source>
</evidence>
<protein>
    <recommendedName>
        <fullName evidence="1">Transposase zinc-ribbon domain-containing protein</fullName>
    </recommendedName>
</protein>
<feature type="domain" description="Transposase zinc-ribbon" evidence="1">
    <location>
        <begin position="22"/>
        <end position="68"/>
    </location>
</feature>
<dbReference type="InterPro" id="IPR024442">
    <property type="entry name" value="Transposase_Zn_ribbon"/>
</dbReference>
<dbReference type="AlphaFoldDB" id="A0AAD2ZZ38"/>
<proteinExistence type="predicted"/>
<dbReference type="Proteomes" id="UP000013237">
    <property type="component" value="Unassembled WGS sequence"/>
</dbReference>
<dbReference type="Pfam" id="PF12760">
    <property type="entry name" value="Zn_ribbon_IS1595"/>
    <property type="match status" value="1"/>
</dbReference>
<evidence type="ECO:0000313" key="3">
    <source>
        <dbReference type="Proteomes" id="UP000013237"/>
    </source>
</evidence>
<comment type="caution">
    <text evidence="2">The sequence shown here is derived from an EMBL/GenBank/DDBJ whole genome shotgun (WGS) entry which is preliminary data.</text>
</comment>
<evidence type="ECO:0000313" key="2">
    <source>
        <dbReference type="EMBL" id="ENY79023.1"/>
    </source>
</evidence>
<accession>A0AAD2ZZ38</accession>
<reference evidence="2 3" key="1">
    <citation type="submission" date="2013-02" db="EMBL/GenBank/DDBJ databases">
        <title>Insights into the proteome of triclosan-resistant Pseudomonas putida TRO1, isolated from activated sludge.</title>
        <authorList>
            <person name="Lolas I.B."/>
            <person name="Almeida B."/>
            <person name="Starnawski P.M."/>
            <person name="Soenderkaer M."/>
            <person name="Nielsen K.L."/>
            <person name="Nielsen J.L."/>
        </authorList>
    </citation>
    <scope>NUCLEOTIDE SEQUENCE [LARGE SCALE GENOMIC DNA]</scope>
    <source>
        <strain evidence="2 3">TRO1</strain>
    </source>
</reference>
<dbReference type="EMBL" id="APBQ01000041">
    <property type="protein sequence ID" value="ENY79023.1"/>
    <property type="molecule type" value="Genomic_DNA"/>
</dbReference>
<sequence length="173" mass="19765">MAKSKIQFQKGYSLFEFLKDYGTEAQCENALFTWRFPNGFVCPECANKTCCRLRRRPRVWQCNHCRHQMSLTGNTIFANTKLPLTKWFLAMHLLSQTKTGLSAMELKRQLGVKYDTAWMLKHKLLQAMKESDDKQPISGIIQLDDVYWGGERRGGKRGRGAAGKTPFVAAVAL</sequence>
<feature type="non-terminal residue" evidence="2">
    <location>
        <position position="173"/>
    </location>
</feature>
<name>A0AAD2ZZ38_PSEPU</name>
<gene>
    <name evidence="2" type="ORF">C206_04082</name>
</gene>
<organism evidence="2 3">
    <name type="scientific">Pseudomonas putida TRO1</name>
    <dbReference type="NCBI Taxonomy" id="1227924"/>
    <lineage>
        <taxon>Bacteria</taxon>
        <taxon>Pseudomonadati</taxon>
        <taxon>Pseudomonadota</taxon>
        <taxon>Gammaproteobacteria</taxon>
        <taxon>Pseudomonadales</taxon>
        <taxon>Pseudomonadaceae</taxon>
        <taxon>Pseudomonas</taxon>
    </lineage>
</organism>
<dbReference type="NCBIfam" id="NF033547">
    <property type="entry name" value="transpos_IS1595"/>
    <property type="match status" value="1"/>
</dbReference>